<protein>
    <recommendedName>
        <fullName evidence="3">Secreted protein</fullName>
    </recommendedName>
</protein>
<keyword evidence="2" id="KW-1185">Reference proteome</keyword>
<evidence type="ECO:0008006" key="3">
    <source>
        <dbReference type="Google" id="ProtNLM"/>
    </source>
</evidence>
<organism evidence="1 2">
    <name type="scientific">Dryococelus australis</name>
    <dbReference type="NCBI Taxonomy" id="614101"/>
    <lineage>
        <taxon>Eukaryota</taxon>
        <taxon>Metazoa</taxon>
        <taxon>Ecdysozoa</taxon>
        <taxon>Arthropoda</taxon>
        <taxon>Hexapoda</taxon>
        <taxon>Insecta</taxon>
        <taxon>Pterygota</taxon>
        <taxon>Neoptera</taxon>
        <taxon>Polyneoptera</taxon>
        <taxon>Phasmatodea</taxon>
        <taxon>Verophasmatodea</taxon>
        <taxon>Anareolatae</taxon>
        <taxon>Phasmatidae</taxon>
        <taxon>Eurycanthinae</taxon>
        <taxon>Dryococelus</taxon>
    </lineage>
</organism>
<name>A0ABQ9IL63_9NEOP</name>
<reference evidence="1 2" key="1">
    <citation type="submission" date="2023-02" db="EMBL/GenBank/DDBJ databases">
        <title>LHISI_Scaffold_Assembly.</title>
        <authorList>
            <person name="Stuart O.P."/>
            <person name="Cleave R."/>
            <person name="Magrath M.J.L."/>
            <person name="Mikheyev A.S."/>
        </authorList>
    </citation>
    <scope>NUCLEOTIDE SEQUENCE [LARGE SCALE GENOMIC DNA]</scope>
    <source>
        <strain evidence="1">Daus_M_001</strain>
        <tissue evidence="1">Leg muscle</tissue>
    </source>
</reference>
<accession>A0ABQ9IL63</accession>
<comment type="caution">
    <text evidence="1">The sequence shown here is derived from an EMBL/GenBank/DDBJ whole genome shotgun (WGS) entry which is preliminary data.</text>
</comment>
<evidence type="ECO:0000313" key="2">
    <source>
        <dbReference type="Proteomes" id="UP001159363"/>
    </source>
</evidence>
<sequence>MCFSFLYGGVPFFSSGSCDDCWCRPYFYLCMSDVCLTWNAHSVLARGSDFSHLLHAKCPSLIALSET</sequence>
<gene>
    <name evidence="1" type="ORF">PR048_002735</name>
</gene>
<proteinExistence type="predicted"/>
<dbReference type="Proteomes" id="UP001159363">
    <property type="component" value="Chromosome 1"/>
</dbReference>
<dbReference type="EMBL" id="JARBHB010000001">
    <property type="protein sequence ID" value="KAJ8897389.1"/>
    <property type="molecule type" value="Genomic_DNA"/>
</dbReference>
<evidence type="ECO:0000313" key="1">
    <source>
        <dbReference type="EMBL" id="KAJ8897389.1"/>
    </source>
</evidence>